<evidence type="ECO:0000259" key="1">
    <source>
        <dbReference type="Pfam" id="PF05699"/>
    </source>
</evidence>
<sequence length="311" mass="35274">MGELETGRGLNQELCLARAADTHWGSHYKSFKNFISMFGSIIDVLDTIVVDARTLEERAKAKGYLSTCQTFEVAFMLHLMRDVLGITNKLNTSSQKKEQDSANAILLVEVAKKQSRRKVVDHTILHHYRVDIFFKIIDWKVQELNARFNEVTTKLLVGVACLNPVDSFSSFDINKILMMVELYPDNFDENIMVTLKNQLETYIVDIRDVDERFSNLQGLVDLSETLVKTKKHLNYPFVFRLVKFALLLPVVTGTVERTFSAMKLIKSELRNRMNDEFMSGCLVAPQFQTPVVQPVRAVQSGVVAQTGDGAT</sequence>
<dbReference type="GO" id="GO:0046983">
    <property type="term" value="F:protein dimerization activity"/>
    <property type="evidence" value="ECO:0007669"/>
    <property type="project" value="InterPro"/>
</dbReference>
<dbReference type="SUPFAM" id="SSF53098">
    <property type="entry name" value="Ribonuclease H-like"/>
    <property type="match status" value="1"/>
</dbReference>
<dbReference type="PANTHER" id="PTHR11697">
    <property type="entry name" value="GENERAL TRANSCRIPTION FACTOR 2-RELATED ZINC FINGER PROTEIN"/>
    <property type="match status" value="1"/>
</dbReference>
<evidence type="ECO:0000313" key="2">
    <source>
        <dbReference type="RefSeq" id="XP_016494750.1"/>
    </source>
</evidence>
<dbReference type="OrthoDB" id="6778351at2759"/>
<feature type="non-terminal residue" evidence="2">
    <location>
        <position position="311"/>
    </location>
</feature>
<accession>A0A1S4C0S2</accession>
<dbReference type="PANTHER" id="PTHR11697:SF230">
    <property type="entry name" value="ZINC FINGER, MYM DOMAIN CONTAINING 1"/>
    <property type="match status" value="1"/>
</dbReference>
<protein>
    <recommendedName>
        <fullName evidence="1">HAT C-terminal dimerisation domain-containing protein</fullName>
    </recommendedName>
</protein>
<dbReference type="InterPro" id="IPR055298">
    <property type="entry name" value="AtLOH3-like"/>
</dbReference>
<dbReference type="OMA" id="WQDVRIG"/>
<dbReference type="InterPro" id="IPR012337">
    <property type="entry name" value="RNaseH-like_sf"/>
</dbReference>
<name>A0A1S4C0S2_TOBAC</name>
<dbReference type="STRING" id="4097.A0A1S4C0S2"/>
<dbReference type="RefSeq" id="XP_016494750.1">
    <property type="nucleotide sequence ID" value="XM_016639264.1"/>
</dbReference>
<dbReference type="KEGG" id="nta:107813939"/>
<proteinExistence type="predicted"/>
<dbReference type="AlphaFoldDB" id="A0A1S4C0S2"/>
<dbReference type="PaxDb" id="4097-A0A1S4C0S2"/>
<reference evidence="2" key="1">
    <citation type="submission" date="2025-08" db="UniProtKB">
        <authorList>
            <consortium name="RefSeq"/>
        </authorList>
    </citation>
    <scope>IDENTIFICATION</scope>
</reference>
<feature type="domain" description="HAT C-terminal dimerisation" evidence="1">
    <location>
        <begin position="230"/>
        <end position="276"/>
    </location>
</feature>
<dbReference type="InterPro" id="IPR008906">
    <property type="entry name" value="HATC_C_dom"/>
</dbReference>
<organism evidence="2">
    <name type="scientific">Nicotiana tabacum</name>
    <name type="common">Common tobacco</name>
    <dbReference type="NCBI Taxonomy" id="4097"/>
    <lineage>
        <taxon>Eukaryota</taxon>
        <taxon>Viridiplantae</taxon>
        <taxon>Streptophyta</taxon>
        <taxon>Embryophyta</taxon>
        <taxon>Tracheophyta</taxon>
        <taxon>Spermatophyta</taxon>
        <taxon>Magnoliopsida</taxon>
        <taxon>eudicotyledons</taxon>
        <taxon>Gunneridae</taxon>
        <taxon>Pentapetalae</taxon>
        <taxon>asterids</taxon>
        <taxon>lamiids</taxon>
        <taxon>Solanales</taxon>
        <taxon>Solanaceae</taxon>
        <taxon>Nicotianoideae</taxon>
        <taxon>Nicotianeae</taxon>
        <taxon>Nicotiana</taxon>
    </lineage>
</organism>
<dbReference type="Pfam" id="PF05699">
    <property type="entry name" value="Dimer_Tnp_hAT"/>
    <property type="match status" value="1"/>
</dbReference>
<gene>
    <name evidence="2" type="primary">LOC107813939</name>
</gene>